<dbReference type="EMBL" id="JBDLNU010000005">
    <property type="protein sequence ID" value="MFM1730779.1"/>
    <property type="molecule type" value="Genomic_DNA"/>
</dbReference>
<protein>
    <submittedName>
        <fullName evidence="1">Uncharacterized protein</fullName>
    </submittedName>
</protein>
<proteinExistence type="predicted"/>
<dbReference type="Proteomes" id="UP001629744">
    <property type="component" value="Unassembled WGS sequence"/>
</dbReference>
<reference evidence="1 2" key="1">
    <citation type="submission" date="2023-11" db="EMBL/GenBank/DDBJ databases">
        <authorList>
            <person name="Val-Calvo J."/>
            <person name="Scortti M."/>
            <person name="Vazquez-Boland J."/>
        </authorList>
    </citation>
    <scope>NUCLEOTIDE SEQUENCE [LARGE SCALE GENOMIC DNA]</scope>
    <source>
        <strain evidence="1 2">DSM 46662</strain>
    </source>
</reference>
<sequence>MSAQLAADTGRGAATWSLSTEELKHRLDRMYAGISDTRSADPETSAV</sequence>
<gene>
    <name evidence="1" type="ORF">ABEU19_004317</name>
</gene>
<name>A0ABW9FYS6_9NOCA</name>
<keyword evidence="2" id="KW-1185">Reference proteome</keyword>
<comment type="caution">
    <text evidence="1">The sequence shown here is derived from an EMBL/GenBank/DDBJ whole genome shotgun (WGS) entry which is preliminary data.</text>
</comment>
<dbReference type="RefSeq" id="WP_348603767.1">
    <property type="nucleotide sequence ID" value="NZ_CP157276.1"/>
</dbReference>
<accession>A0ABW9FYS6</accession>
<evidence type="ECO:0000313" key="2">
    <source>
        <dbReference type="Proteomes" id="UP001629744"/>
    </source>
</evidence>
<organism evidence="1 2">
    <name type="scientific">Prescottella soli</name>
    <dbReference type="NCBI Taxonomy" id="1543852"/>
    <lineage>
        <taxon>Bacteria</taxon>
        <taxon>Bacillati</taxon>
        <taxon>Actinomycetota</taxon>
        <taxon>Actinomycetes</taxon>
        <taxon>Mycobacteriales</taxon>
        <taxon>Nocardiaceae</taxon>
        <taxon>Prescottella</taxon>
    </lineage>
</organism>
<evidence type="ECO:0000313" key="1">
    <source>
        <dbReference type="EMBL" id="MFM1730779.1"/>
    </source>
</evidence>